<dbReference type="Gene3D" id="3.30.700.10">
    <property type="entry name" value="Glycoprotein, Type 4 Pilin"/>
    <property type="match status" value="1"/>
</dbReference>
<organism evidence="2">
    <name type="scientific">uncultured bacterium</name>
    <name type="common">gcode 4</name>
    <dbReference type="NCBI Taxonomy" id="1234023"/>
    <lineage>
        <taxon>Bacteria</taxon>
        <taxon>environmental samples</taxon>
    </lineage>
</organism>
<dbReference type="GO" id="GO:0004553">
    <property type="term" value="F:hydrolase activity, hydrolyzing O-glycosyl compounds"/>
    <property type="evidence" value="ECO:0007669"/>
    <property type="project" value="InterPro"/>
</dbReference>
<dbReference type="SUPFAM" id="SSF54523">
    <property type="entry name" value="Pili subunits"/>
    <property type="match status" value="1"/>
</dbReference>
<dbReference type="EMBL" id="AMFJ01000441">
    <property type="protein sequence ID" value="EKE27708.1"/>
    <property type="molecule type" value="Genomic_DNA"/>
</dbReference>
<comment type="caution">
    <text evidence="2">The sequence shown here is derived from an EMBL/GenBank/DDBJ whole genome shotgun (WGS) entry which is preliminary data.</text>
</comment>
<gene>
    <name evidence="2" type="ORF">ACD_3C00167G0006</name>
</gene>
<feature type="domain" description="GH16" evidence="1">
    <location>
        <begin position="407"/>
        <end position="667"/>
    </location>
</feature>
<evidence type="ECO:0000259" key="1">
    <source>
        <dbReference type="PROSITE" id="PS51762"/>
    </source>
</evidence>
<evidence type="ECO:0000313" key="2">
    <source>
        <dbReference type="EMBL" id="EKE27708.1"/>
    </source>
</evidence>
<accession>K2FXM0</accession>
<dbReference type="PANTHER" id="PTHR35580">
    <property type="entry name" value="CELL SURFACE GLYCOPROTEIN (S-LAYER PROTEIN)-LIKE PROTEIN"/>
    <property type="match status" value="1"/>
</dbReference>
<dbReference type="InterPro" id="IPR012902">
    <property type="entry name" value="N_methyl_site"/>
</dbReference>
<sequence length="702" mass="82071">MHKTKINGISLWFTLVELIVVIVILAILATIAFLSFGNQSSTARDSTRMADMGNIAKWLWVNQTIGWKYSLPDKNVKISSTTGTLIWYQWEAGSSTLNIIRFSADGWKDPLDKTYYTYSTNTVQNKYQLLAFLENNNIAFNYNPFGNIDKTFSFDYASRYPYEKWDEMWIVLSKSIWTWGSTWATVYTPLQDIVALQGSSTGFVILDPTVNTWMVAVKSDSTSVPVTISNLIWFTTPINPVPTTGNVSYKWTKTLGWTANDSGLAITTDSVWNIIVVWTYQNTVDFNPEAWVDSKLGWWIGTFISKYGPDWSYIRTKTMLWQNTYWFSVATDNSDNIYVTWYFNWTVDFWSGDSKTSSWSTGSDIFVTRINSDWSYGWTKTFWWLNWDTGNSLAIDNDGNIYITWNFSWTANFNTDGWSDVKTSSGWTNSDIFITKINSNWSYWWTKTMWWTSGDSWNWMDIDAAGNIFVTWHFKWTANFNTDGWSDIKSSVVWTTSDIFITKLNSNWSYWWTKTVWWASDDTWRELKADSNGNILIDWNFKWSVNFNTDGWSDIKTSDWWSEDAFIMKINSNGSYWWTKTVWWASADNSYGIETDVNGNVFVTWNYKGPVNFNTDGWSDIRESNGWSSDIFLTKINSNGSYWWTKTMWSPSSDNWYWIAATPNNDIFLVWYFLWTTNFDTDGWSDIREVNWGTDVFFTKFN</sequence>
<dbReference type="InterPro" id="IPR052918">
    <property type="entry name" value="Motility_Chemotaxis_Reg"/>
</dbReference>
<proteinExistence type="predicted"/>
<dbReference type="AlphaFoldDB" id="K2FXM0"/>
<dbReference type="NCBIfam" id="TIGR02532">
    <property type="entry name" value="IV_pilin_GFxxxE"/>
    <property type="match status" value="1"/>
</dbReference>
<dbReference type="GO" id="GO:0005975">
    <property type="term" value="P:carbohydrate metabolic process"/>
    <property type="evidence" value="ECO:0007669"/>
    <property type="project" value="InterPro"/>
</dbReference>
<dbReference type="PANTHER" id="PTHR35580:SF1">
    <property type="entry name" value="PHYTASE-LIKE DOMAIN-CONTAINING PROTEIN"/>
    <property type="match status" value="1"/>
</dbReference>
<reference evidence="2" key="1">
    <citation type="journal article" date="2012" name="Science">
        <title>Fermentation, hydrogen, and sulfur metabolism in multiple uncultivated bacterial phyla.</title>
        <authorList>
            <person name="Wrighton K.C."/>
            <person name="Thomas B.C."/>
            <person name="Sharon I."/>
            <person name="Miller C.S."/>
            <person name="Castelle C.J."/>
            <person name="VerBerkmoes N.C."/>
            <person name="Wilkins M.J."/>
            <person name="Hettich R.L."/>
            <person name="Lipton M.S."/>
            <person name="Williams K.H."/>
            <person name="Long P.E."/>
            <person name="Banfield J.F."/>
        </authorList>
    </citation>
    <scope>NUCLEOTIDE SEQUENCE [LARGE SCALE GENOMIC DNA]</scope>
</reference>
<name>K2FXM0_9BACT</name>
<dbReference type="InterPro" id="IPR045584">
    <property type="entry name" value="Pilin-like"/>
</dbReference>
<dbReference type="PROSITE" id="PS51762">
    <property type="entry name" value="GH16_2"/>
    <property type="match status" value="1"/>
</dbReference>
<dbReference type="InterPro" id="IPR000757">
    <property type="entry name" value="Beta-glucanase-like"/>
</dbReference>
<protein>
    <recommendedName>
        <fullName evidence="1">GH16 domain-containing protein</fullName>
    </recommendedName>
</protein>